<dbReference type="EMBL" id="SDRB02002477">
    <property type="protein sequence ID" value="THG19334.1"/>
    <property type="molecule type" value="Genomic_DNA"/>
</dbReference>
<dbReference type="GO" id="GO:0005886">
    <property type="term" value="C:plasma membrane"/>
    <property type="evidence" value="ECO:0007669"/>
    <property type="project" value="TreeGrafter"/>
</dbReference>
<dbReference type="GO" id="GO:0045332">
    <property type="term" value="P:phospholipid translocation"/>
    <property type="evidence" value="ECO:0007669"/>
    <property type="project" value="TreeGrafter"/>
</dbReference>
<keyword evidence="3" id="KW-0479">Metal-binding</keyword>
<feature type="transmembrane region" description="Helical" evidence="7">
    <location>
        <begin position="285"/>
        <end position="301"/>
    </location>
</feature>
<keyword evidence="5 7" id="KW-1133">Transmembrane helix</keyword>
<evidence type="ECO:0000259" key="8">
    <source>
        <dbReference type="Pfam" id="PF16212"/>
    </source>
</evidence>
<dbReference type="SUPFAM" id="SSF81665">
    <property type="entry name" value="Calcium ATPase, transmembrane domain M"/>
    <property type="match status" value="1"/>
</dbReference>
<dbReference type="GO" id="GO:0140326">
    <property type="term" value="F:ATPase-coupled intramembrane lipid transporter activity"/>
    <property type="evidence" value="ECO:0007669"/>
    <property type="project" value="TreeGrafter"/>
</dbReference>
<sequence length="471" mass="52725">MKRKRTDSGSWVISKARIHYRSSTGKIGKRRGSTTFSNFSDEASLDVFPVTVNKEVKARFKRQMSYNDRTFVKPFFMNRVKHGDTTRMKRKRTDSGSWVISKARIHYRSSTGKIGKRRGSTTFSNFSNEASLDVFPVTVNKEVKARFKRQITLAIGDGGNDVRMIQQADIGVGISGREGLQAARAADYSIGSVSGTSLFNSVSLMAYNVFYTSIPVLVSVLDKDLGESIVMQHPQILFYCQAGRLLNPSTFAGWFGRSLFHAIVVFVITIHAYAFEKSEMEEISMVALSGCIWLQAFVVALETNSFTILQHLAIWGNLVGFYIINWIVSGVPSSGMYTIMFRLCRQPSYWKTMLLIVAAGMGPVLALKYFRYTYRSSKINILQKAERLGGPILSLGNIEPQLRLLEKDVTPLTISPLSITQPKNRNPVCEPLLSDSPNAATRRSFGSGTQLDFFQSQSRLSSSYSRNCKDN</sequence>
<keyword evidence="10" id="KW-1185">Reference proteome</keyword>
<evidence type="ECO:0000313" key="9">
    <source>
        <dbReference type="EMBL" id="THG19334.1"/>
    </source>
</evidence>
<dbReference type="STRING" id="542762.A0A4S4ESE8"/>
<feature type="transmembrane region" description="Helical" evidence="7">
    <location>
        <begin position="348"/>
        <end position="370"/>
    </location>
</feature>
<evidence type="ECO:0000313" key="10">
    <source>
        <dbReference type="Proteomes" id="UP000306102"/>
    </source>
</evidence>
<proteinExistence type="predicted"/>
<dbReference type="InterPro" id="IPR023298">
    <property type="entry name" value="ATPase_P-typ_TM_dom_sf"/>
</dbReference>
<dbReference type="InterPro" id="IPR023214">
    <property type="entry name" value="HAD_sf"/>
</dbReference>
<dbReference type="PANTHER" id="PTHR24092:SF19">
    <property type="entry name" value="PHOSPHOLIPID-TRANSPORTING ATPASE"/>
    <property type="match status" value="1"/>
</dbReference>
<dbReference type="PANTHER" id="PTHR24092">
    <property type="entry name" value="PROBABLE PHOSPHOLIPID-TRANSPORTING ATPASE"/>
    <property type="match status" value="1"/>
</dbReference>
<evidence type="ECO:0000256" key="6">
    <source>
        <dbReference type="ARBA" id="ARBA00023136"/>
    </source>
</evidence>
<dbReference type="GO" id="GO:0046872">
    <property type="term" value="F:metal ion binding"/>
    <property type="evidence" value="ECO:0007669"/>
    <property type="project" value="UniProtKB-KW"/>
</dbReference>
<dbReference type="InterPro" id="IPR036412">
    <property type="entry name" value="HAD-like_sf"/>
</dbReference>
<protein>
    <recommendedName>
        <fullName evidence="8">P-type ATPase C-terminal domain-containing protein</fullName>
    </recommendedName>
</protein>
<evidence type="ECO:0000256" key="7">
    <source>
        <dbReference type="SAM" id="Phobius"/>
    </source>
</evidence>
<dbReference type="Pfam" id="PF16212">
    <property type="entry name" value="PhoLip_ATPase_C"/>
    <property type="match status" value="1"/>
</dbReference>
<dbReference type="SUPFAM" id="SSF56784">
    <property type="entry name" value="HAD-like"/>
    <property type="match status" value="1"/>
</dbReference>
<dbReference type="Gene3D" id="3.40.50.1000">
    <property type="entry name" value="HAD superfamily/HAD-like"/>
    <property type="match status" value="1"/>
</dbReference>
<evidence type="ECO:0000256" key="3">
    <source>
        <dbReference type="ARBA" id="ARBA00022723"/>
    </source>
</evidence>
<keyword evidence="4" id="KW-0460">Magnesium</keyword>
<comment type="caution">
    <text evidence="9">The sequence shown here is derived from an EMBL/GenBank/DDBJ whole genome shotgun (WGS) entry which is preliminary data.</text>
</comment>
<evidence type="ECO:0000256" key="2">
    <source>
        <dbReference type="ARBA" id="ARBA00022692"/>
    </source>
</evidence>
<feature type="transmembrane region" description="Helical" evidence="7">
    <location>
        <begin position="308"/>
        <end position="328"/>
    </location>
</feature>
<feature type="domain" description="P-type ATPase C-terminal" evidence="8">
    <location>
        <begin position="191"/>
        <end position="375"/>
    </location>
</feature>
<organism evidence="9 10">
    <name type="scientific">Camellia sinensis var. sinensis</name>
    <name type="common">China tea</name>
    <dbReference type="NCBI Taxonomy" id="542762"/>
    <lineage>
        <taxon>Eukaryota</taxon>
        <taxon>Viridiplantae</taxon>
        <taxon>Streptophyta</taxon>
        <taxon>Embryophyta</taxon>
        <taxon>Tracheophyta</taxon>
        <taxon>Spermatophyta</taxon>
        <taxon>Magnoliopsida</taxon>
        <taxon>eudicotyledons</taxon>
        <taxon>Gunneridae</taxon>
        <taxon>Pentapetalae</taxon>
        <taxon>asterids</taxon>
        <taxon>Ericales</taxon>
        <taxon>Theaceae</taxon>
        <taxon>Camellia</taxon>
    </lineage>
</organism>
<keyword evidence="6 7" id="KW-0472">Membrane</keyword>
<reference evidence="9 10" key="1">
    <citation type="journal article" date="2018" name="Proc. Natl. Acad. Sci. U.S.A.">
        <title>Draft genome sequence of Camellia sinensis var. sinensis provides insights into the evolution of the tea genome and tea quality.</title>
        <authorList>
            <person name="Wei C."/>
            <person name="Yang H."/>
            <person name="Wang S."/>
            <person name="Zhao J."/>
            <person name="Liu C."/>
            <person name="Gao L."/>
            <person name="Xia E."/>
            <person name="Lu Y."/>
            <person name="Tai Y."/>
            <person name="She G."/>
            <person name="Sun J."/>
            <person name="Cao H."/>
            <person name="Tong W."/>
            <person name="Gao Q."/>
            <person name="Li Y."/>
            <person name="Deng W."/>
            <person name="Jiang X."/>
            <person name="Wang W."/>
            <person name="Chen Q."/>
            <person name="Zhang S."/>
            <person name="Li H."/>
            <person name="Wu J."/>
            <person name="Wang P."/>
            <person name="Li P."/>
            <person name="Shi C."/>
            <person name="Zheng F."/>
            <person name="Jian J."/>
            <person name="Huang B."/>
            <person name="Shan D."/>
            <person name="Shi M."/>
            <person name="Fang C."/>
            <person name="Yue Y."/>
            <person name="Li F."/>
            <person name="Li D."/>
            <person name="Wei S."/>
            <person name="Han B."/>
            <person name="Jiang C."/>
            <person name="Yin Y."/>
            <person name="Xia T."/>
            <person name="Zhang Z."/>
            <person name="Bennetzen J.L."/>
            <person name="Zhao S."/>
            <person name="Wan X."/>
        </authorList>
    </citation>
    <scope>NUCLEOTIDE SEQUENCE [LARGE SCALE GENOMIC DNA]</scope>
    <source>
        <strain evidence="10">cv. Shuchazao</strain>
        <tissue evidence="9">Leaf</tissue>
    </source>
</reference>
<evidence type="ECO:0000256" key="1">
    <source>
        <dbReference type="ARBA" id="ARBA00004141"/>
    </source>
</evidence>
<dbReference type="AlphaFoldDB" id="A0A4S4ESE8"/>
<accession>A0A4S4ESE8</accession>
<comment type="subcellular location">
    <subcellularLocation>
        <location evidence="1">Membrane</location>
        <topology evidence="1">Multi-pass membrane protein</topology>
    </subcellularLocation>
</comment>
<evidence type="ECO:0000256" key="4">
    <source>
        <dbReference type="ARBA" id="ARBA00022842"/>
    </source>
</evidence>
<feature type="transmembrane region" description="Helical" evidence="7">
    <location>
        <begin position="254"/>
        <end position="273"/>
    </location>
</feature>
<keyword evidence="2 7" id="KW-0812">Transmembrane</keyword>
<dbReference type="Proteomes" id="UP000306102">
    <property type="component" value="Unassembled WGS sequence"/>
</dbReference>
<gene>
    <name evidence="9" type="ORF">TEA_028587</name>
</gene>
<evidence type="ECO:0000256" key="5">
    <source>
        <dbReference type="ARBA" id="ARBA00022989"/>
    </source>
</evidence>
<name>A0A4S4ESE8_CAMSN</name>
<dbReference type="InterPro" id="IPR032630">
    <property type="entry name" value="P_typ_ATPase_c"/>
</dbReference>